<proteinExistence type="predicted"/>
<reference evidence="1 3" key="2">
    <citation type="submission" date="2017-05" db="EMBL/GenBank/DDBJ databases">
        <authorList>
            <person name="Blom J."/>
        </authorList>
    </citation>
    <scope>NUCLEOTIDE SEQUENCE [LARGE SCALE GENOMIC DNA]</scope>
    <source>
        <strain evidence="1">PD885</strain>
    </source>
</reference>
<evidence type="ECO:0000313" key="4">
    <source>
        <dbReference type="Proteomes" id="UP000195953"/>
    </source>
</evidence>
<dbReference type="AlphaFoldDB" id="A0A1Y6H2H8"/>
<gene>
    <name evidence="2" type="ORF">PD5205_03558</name>
    <name evidence="1" type="ORF">PD885_00435</name>
</gene>
<dbReference type="GeneID" id="61892894"/>
<dbReference type="Proteomes" id="UP000195877">
    <property type="component" value="Chromosome 1"/>
</dbReference>
<dbReference type="RefSeq" id="WP_002805822.1">
    <property type="nucleotide sequence ID" value="NZ_CP016830.1"/>
</dbReference>
<reference evidence="2 4" key="1">
    <citation type="submission" date="2017-05" db="EMBL/GenBank/DDBJ databases">
        <authorList>
            <person name="Song R."/>
            <person name="Chenine A.L."/>
            <person name="Ruprecht R.M."/>
        </authorList>
    </citation>
    <scope>NUCLEOTIDE SEQUENCE [LARGE SCALE GENOMIC DNA]</scope>
    <source>
        <strain evidence="2">PD5205</strain>
    </source>
</reference>
<dbReference type="Proteomes" id="UP000195953">
    <property type="component" value="Chromosome 1"/>
</dbReference>
<dbReference type="KEGG" id="xfr:BER92_17335"/>
<accession>A0A1Y6H2H8</accession>
<dbReference type="EMBL" id="LT853882">
    <property type="protein sequence ID" value="SMQ97704.1"/>
    <property type="molecule type" value="Genomic_DNA"/>
</dbReference>
<evidence type="ECO:0000313" key="3">
    <source>
        <dbReference type="Proteomes" id="UP000195877"/>
    </source>
</evidence>
<name>A0A1Y6H2H8_9XANT</name>
<dbReference type="InterPro" id="IPR003615">
    <property type="entry name" value="HNH_nuc"/>
</dbReference>
<dbReference type="EMBL" id="LT853885">
    <property type="protein sequence ID" value="SMR04833.1"/>
    <property type="molecule type" value="Genomic_DNA"/>
</dbReference>
<keyword evidence="3" id="KW-1185">Reference proteome</keyword>
<dbReference type="eggNOG" id="COG1403">
    <property type="taxonomic scope" value="Bacteria"/>
</dbReference>
<evidence type="ECO:0000313" key="2">
    <source>
        <dbReference type="EMBL" id="SMR04833.1"/>
    </source>
</evidence>
<protein>
    <recommendedName>
        <fullName evidence="5">HNH endonuclease</fullName>
    </recommendedName>
</protein>
<dbReference type="CDD" id="cd00085">
    <property type="entry name" value="HNHc"/>
    <property type="match status" value="1"/>
</dbReference>
<evidence type="ECO:0008006" key="5">
    <source>
        <dbReference type="Google" id="ProtNLM"/>
    </source>
</evidence>
<organism evidence="2 4">
    <name type="scientific">Xanthomonas fragariae</name>
    <dbReference type="NCBI Taxonomy" id="48664"/>
    <lineage>
        <taxon>Bacteria</taxon>
        <taxon>Pseudomonadati</taxon>
        <taxon>Pseudomonadota</taxon>
        <taxon>Gammaproteobacteria</taxon>
        <taxon>Lysobacterales</taxon>
        <taxon>Lysobacteraceae</taxon>
        <taxon>Xanthomonas</taxon>
    </lineage>
</organism>
<dbReference type="OrthoDB" id="9816185at2"/>
<sequence length="286" mass="32357">MRQVQMYSESFTGVYASCVGGVGNPAKLADYNAAMPMMQGEAIIYERLARQSAIYQIQGQKTRLDDIVRGALTRRDLTDLYEVQMVGLAKHARFHYDKILLSPPHKKCPYCSLGQATTLDHYLPKSRFPQFSVAVCNLVPCCKDCQSKKGKKYAATKSSQTLHPYFDDPTYFQVNWVYGHVVRARAITVEFYVKPPSGWPMNMQQRVDAHFSSHRLAERYGIEAASELASVREIYADLRASGDFNQIRMLLQRQAKGHIANCPNSWQAAFYSALAADNWYCNSPVV</sequence>
<dbReference type="Gene3D" id="1.10.30.50">
    <property type="match status" value="1"/>
</dbReference>
<evidence type="ECO:0000313" key="1">
    <source>
        <dbReference type="EMBL" id="SMQ97704.1"/>
    </source>
</evidence>